<comment type="caution">
    <text evidence="10">The sequence shown here is derived from an EMBL/GenBank/DDBJ whole genome shotgun (WGS) entry which is preliminary data.</text>
</comment>
<dbReference type="RefSeq" id="WP_147927741.1">
    <property type="nucleotide sequence ID" value="NZ_VKAC01000011.1"/>
</dbReference>
<dbReference type="OrthoDB" id="9811198at2"/>
<dbReference type="Pfam" id="PF21770">
    <property type="entry name" value="MgtC_SapB_C"/>
    <property type="match status" value="1"/>
</dbReference>
<evidence type="ECO:0000256" key="5">
    <source>
        <dbReference type="ARBA" id="ARBA00022989"/>
    </source>
</evidence>
<dbReference type="GO" id="GO:0005886">
    <property type="term" value="C:plasma membrane"/>
    <property type="evidence" value="ECO:0007669"/>
    <property type="project" value="UniProtKB-SubCell"/>
</dbReference>
<dbReference type="PANTHER" id="PTHR33778">
    <property type="entry name" value="PROTEIN MGTC"/>
    <property type="match status" value="1"/>
</dbReference>
<feature type="domain" description="MgtC-like C-terminal" evidence="9">
    <location>
        <begin position="138"/>
        <end position="215"/>
    </location>
</feature>
<keyword evidence="5 7" id="KW-1133">Transmembrane helix</keyword>
<evidence type="ECO:0000256" key="6">
    <source>
        <dbReference type="ARBA" id="ARBA00023136"/>
    </source>
</evidence>
<evidence type="ECO:0000256" key="7">
    <source>
        <dbReference type="SAM" id="Phobius"/>
    </source>
</evidence>
<accession>A0A5C8Z6Q4</accession>
<keyword evidence="4 7" id="KW-0812">Transmembrane</keyword>
<comment type="subcellular location">
    <subcellularLocation>
        <location evidence="1">Cell membrane</location>
        <topology evidence="1">Multi-pass membrane protein</topology>
    </subcellularLocation>
</comment>
<keyword evidence="11" id="KW-1185">Reference proteome</keyword>
<proteinExistence type="inferred from homology"/>
<name>A0A5C8Z6Q4_9ACTN</name>
<feature type="transmembrane region" description="Helical" evidence="7">
    <location>
        <begin position="53"/>
        <end position="71"/>
    </location>
</feature>
<dbReference type="Proteomes" id="UP000321234">
    <property type="component" value="Unassembled WGS sequence"/>
</dbReference>
<evidence type="ECO:0000259" key="8">
    <source>
        <dbReference type="Pfam" id="PF02308"/>
    </source>
</evidence>
<feature type="transmembrane region" description="Helical" evidence="7">
    <location>
        <begin position="83"/>
        <end position="116"/>
    </location>
</feature>
<feature type="domain" description="MgtC/SapB/SrpB/YhiD N-terminal" evidence="8">
    <location>
        <begin position="1"/>
        <end position="122"/>
    </location>
</feature>
<sequence length="229" mass="23533">MLLAVGCGVLIGLERQWRSRTAGLRTNALVATGACAFVLLGQLAGQTGDPLQIAAYVVSGVGFLGGGVILRQGSSVQGLNTAATLWCSAAVGCLAAAGHAAAALAVTAVVIGVHLLLRPLGRLVDRAPTSGGDEQRAYRLELVVRRKHEGHLRAQVLQALSGGDARLRGLTSTASDDDASTTLTLELLVDGSETHQLNQLVERLSLEQGVRSVAWQEGSAGEPVDGDAG</sequence>
<reference evidence="10 11" key="1">
    <citation type="submission" date="2019-07" db="EMBL/GenBank/DDBJ databases">
        <title>Quadrisphaera sp. strain DD2A genome sequencing and assembly.</title>
        <authorList>
            <person name="Kim I."/>
        </authorList>
    </citation>
    <scope>NUCLEOTIDE SEQUENCE [LARGE SCALE GENOMIC DNA]</scope>
    <source>
        <strain evidence="10 11">DD2A</strain>
    </source>
</reference>
<protein>
    <submittedName>
        <fullName evidence="10">MgtC/SapB family protein</fullName>
    </submittedName>
</protein>
<dbReference type="Pfam" id="PF02308">
    <property type="entry name" value="MgtC"/>
    <property type="match status" value="1"/>
</dbReference>
<dbReference type="InterPro" id="IPR049177">
    <property type="entry name" value="MgtC_SapB_SrpB_YhiD_N"/>
</dbReference>
<dbReference type="InterPro" id="IPR048640">
    <property type="entry name" value="MgtC-like_C"/>
</dbReference>
<evidence type="ECO:0000256" key="1">
    <source>
        <dbReference type="ARBA" id="ARBA00004651"/>
    </source>
</evidence>
<dbReference type="EMBL" id="VKAC01000011">
    <property type="protein sequence ID" value="TXR52974.1"/>
    <property type="molecule type" value="Genomic_DNA"/>
</dbReference>
<dbReference type="PRINTS" id="PR01837">
    <property type="entry name" value="MGTCSAPBPROT"/>
</dbReference>
<evidence type="ECO:0000256" key="3">
    <source>
        <dbReference type="ARBA" id="ARBA00022475"/>
    </source>
</evidence>
<evidence type="ECO:0000259" key="9">
    <source>
        <dbReference type="Pfam" id="PF21770"/>
    </source>
</evidence>
<dbReference type="Gene3D" id="3.30.70.260">
    <property type="match status" value="1"/>
</dbReference>
<dbReference type="PANTHER" id="PTHR33778:SF3">
    <property type="entry name" value="PROTEIN MGTC"/>
    <property type="match status" value="1"/>
</dbReference>
<comment type="similarity">
    <text evidence="2">Belongs to the MgtC/SapB family.</text>
</comment>
<evidence type="ECO:0000313" key="11">
    <source>
        <dbReference type="Proteomes" id="UP000321234"/>
    </source>
</evidence>
<evidence type="ECO:0000256" key="2">
    <source>
        <dbReference type="ARBA" id="ARBA00009298"/>
    </source>
</evidence>
<evidence type="ECO:0000313" key="10">
    <source>
        <dbReference type="EMBL" id="TXR52974.1"/>
    </source>
</evidence>
<organism evidence="10 11">
    <name type="scientific">Quadrisphaera setariae</name>
    <dbReference type="NCBI Taxonomy" id="2593304"/>
    <lineage>
        <taxon>Bacteria</taxon>
        <taxon>Bacillati</taxon>
        <taxon>Actinomycetota</taxon>
        <taxon>Actinomycetes</taxon>
        <taxon>Kineosporiales</taxon>
        <taxon>Kineosporiaceae</taxon>
        <taxon>Quadrisphaera</taxon>
    </lineage>
</organism>
<keyword evidence="6 7" id="KW-0472">Membrane</keyword>
<gene>
    <name evidence="10" type="ORF">FMM08_17390</name>
</gene>
<keyword evidence="3" id="KW-1003">Cell membrane</keyword>
<evidence type="ECO:0000256" key="4">
    <source>
        <dbReference type="ARBA" id="ARBA00022692"/>
    </source>
</evidence>
<dbReference type="AlphaFoldDB" id="A0A5C8Z6Q4"/>
<feature type="transmembrane region" description="Helical" evidence="7">
    <location>
        <begin position="28"/>
        <end position="46"/>
    </location>
</feature>
<dbReference type="InterPro" id="IPR003416">
    <property type="entry name" value="MgtC/SapB/SrpB/YhiD_fam"/>
</dbReference>